<feature type="domain" description="Nudix hydrolase" evidence="5">
    <location>
        <begin position="8"/>
        <end position="129"/>
    </location>
</feature>
<dbReference type="PANTHER" id="PTHR12629">
    <property type="entry name" value="DIPHOSPHOINOSITOL POLYPHOSPHATE PHOSPHOHYDROLASE"/>
    <property type="match status" value="1"/>
</dbReference>
<dbReference type="InterPro" id="IPR015797">
    <property type="entry name" value="NUDIX_hydrolase-like_dom_sf"/>
</dbReference>
<dbReference type="GO" id="GO:0016462">
    <property type="term" value="F:pyrophosphatase activity"/>
    <property type="evidence" value="ECO:0007669"/>
    <property type="project" value="InterPro"/>
</dbReference>
<dbReference type="CDD" id="cd04666">
    <property type="entry name" value="NUDIX_DIPP2_like_Nudt4"/>
    <property type="match status" value="1"/>
</dbReference>
<reference evidence="6 7" key="1">
    <citation type="submission" date="2017-04" db="EMBL/GenBank/DDBJ databases">
        <authorList>
            <person name="Afonso C.L."/>
            <person name="Miller P.J."/>
            <person name="Scott M.A."/>
            <person name="Spackman E."/>
            <person name="Goraichik I."/>
            <person name="Dimitrov K.M."/>
            <person name="Suarez D.L."/>
            <person name="Swayne D.E."/>
        </authorList>
    </citation>
    <scope>NUCLEOTIDE SEQUENCE [LARGE SCALE GENOMIC DNA]</scope>
    <source>
        <strain evidence="6 7">CGMCC 1.12644</strain>
    </source>
</reference>
<name>A0A1W2D123_9RHOB</name>
<dbReference type="Gene3D" id="3.90.79.10">
    <property type="entry name" value="Nucleoside Triphosphate Pyrophosphohydrolase"/>
    <property type="match status" value="1"/>
</dbReference>
<evidence type="ECO:0000256" key="2">
    <source>
        <dbReference type="ARBA" id="ARBA00022723"/>
    </source>
</evidence>
<accession>A0A1W2D123</accession>
<evidence type="ECO:0000256" key="1">
    <source>
        <dbReference type="ARBA" id="ARBA00001946"/>
    </source>
</evidence>
<dbReference type="GO" id="GO:0046872">
    <property type="term" value="F:metal ion binding"/>
    <property type="evidence" value="ECO:0007669"/>
    <property type="project" value="UniProtKB-KW"/>
</dbReference>
<dbReference type="Proteomes" id="UP000192330">
    <property type="component" value="Unassembled WGS sequence"/>
</dbReference>
<sequence length="152" mass="17847">MKRRGEQIAALPIRCDEKGKISVLMVTSRETKRWVLPKGWIMDNKKPWAAAEIEALEEAGAEGFIADEELGIYHYDKVLDDKKTLRCRVRVYPMMVKKLKRNWKERDERKRHWFTPKAAAKRVHEPELSELLLKLDKKPHKEPSVKMVLKAS</sequence>
<evidence type="ECO:0000256" key="3">
    <source>
        <dbReference type="ARBA" id="ARBA00022801"/>
    </source>
</evidence>
<keyword evidence="4" id="KW-0460">Magnesium</keyword>
<dbReference type="PANTHER" id="PTHR12629:SF0">
    <property type="entry name" value="DIPHOSPHOINOSITOL-POLYPHOSPHATE DIPHOSPHATASE"/>
    <property type="match status" value="1"/>
</dbReference>
<comment type="cofactor">
    <cofactor evidence="1">
        <name>Mg(2+)</name>
        <dbReference type="ChEBI" id="CHEBI:18420"/>
    </cofactor>
</comment>
<dbReference type="AlphaFoldDB" id="A0A1W2D123"/>
<gene>
    <name evidence="6" type="ORF">SAMN06295998_1107</name>
</gene>
<proteinExistence type="predicted"/>
<evidence type="ECO:0000313" key="7">
    <source>
        <dbReference type="Proteomes" id="UP000192330"/>
    </source>
</evidence>
<evidence type="ECO:0000256" key="4">
    <source>
        <dbReference type="ARBA" id="ARBA00022842"/>
    </source>
</evidence>
<dbReference type="GO" id="GO:0005737">
    <property type="term" value="C:cytoplasm"/>
    <property type="evidence" value="ECO:0007669"/>
    <property type="project" value="TreeGrafter"/>
</dbReference>
<keyword evidence="3" id="KW-0378">Hydrolase</keyword>
<keyword evidence="2" id="KW-0479">Metal-binding</keyword>
<dbReference type="InterPro" id="IPR047198">
    <property type="entry name" value="DDP-like_NUDIX"/>
</dbReference>
<dbReference type="SUPFAM" id="SSF55811">
    <property type="entry name" value="Nudix"/>
    <property type="match status" value="1"/>
</dbReference>
<dbReference type="RefSeq" id="WP_084353394.1">
    <property type="nucleotide sequence ID" value="NZ_FWYD01000010.1"/>
</dbReference>
<dbReference type="Pfam" id="PF00293">
    <property type="entry name" value="NUDIX"/>
    <property type="match status" value="1"/>
</dbReference>
<dbReference type="EMBL" id="FWYD01000010">
    <property type="protein sequence ID" value="SMC90704.1"/>
    <property type="molecule type" value="Genomic_DNA"/>
</dbReference>
<keyword evidence="7" id="KW-1185">Reference proteome</keyword>
<dbReference type="OrthoDB" id="7066910at2"/>
<evidence type="ECO:0000313" key="6">
    <source>
        <dbReference type="EMBL" id="SMC90704.1"/>
    </source>
</evidence>
<dbReference type="InterPro" id="IPR000086">
    <property type="entry name" value="NUDIX_hydrolase_dom"/>
</dbReference>
<dbReference type="STRING" id="1387277.SAMN06295998_1107"/>
<organism evidence="6 7">
    <name type="scientific">Primorskyibacter flagellatus</name>
    <dbReference type="NCBI Taxonomy" id="1387277"/>
    <lineage>
        <taxon>Bacteria</taxon>
        <taxon>Pseudomonadati</taxon>
        <taxon>Pseudomonadota</taxon>
        <taxon>Alphaproteobacteria</taxon>
        <taxon>Rhodobacterales</taxon>
        <taxon>Roseobacteraceae</taxon>
        <taxon>Primorskyibacter</taxon>
    </lineage>
</organism>
<evidence type="ECO:0000259" key="5">
    <source>
        <dbReference type="Pfam" id="PF00293"/>
    </source>
</evidence>
<protein>
    <submittedName>
        <fullName evidence="6">NUDIX domain-containing protein</fullName>
    </submittedName>
</protein>